<dbReference type="GO" id="GO:0005829">
    <property type="term" value="C:cytosol"/>
    <property type="evidence" value="ECO:0007669"/>
    <property type="project" value="TreeGrafter"/>
</dbReference>
<dbReference type="GO" id="GO:0009231">
    <property type="term" value="P:riboflavin biosynthetic process"/>
    <property type="evidence" value="ECO:0007669"/>
    <property type="project" value="UniProtKB-KW"/>
</dbReference>
<evidence type="ECO:0000256" key="12">
    <source>
        <dbReference type="ARBA" id="ARBA00022679"/>
    </source>
</evidence>
<evidence type="ECO:0000256" key="10">
    <source>
        <dbReference type="ARBA" id="ARBA00013950"/>
    </source>
</evidence>
<keyword evidence="12" id="KW-0808">Transferase</keyword>
<keyword evidence="17 22" id="KW-0456">Lyase</keyword>
<keyword evidence="16" id="KW-0464">Manganese</keyword>
<keyword evidence="15" id="KW-0460">Magnesium</keyword>
<evidence type="ECO:0000256" key="7">
    <source>
        <dbReference type="ARBA" id="ARBA00004887"/>
    </source>
</evidence>
<comment type="cofactor">
    <cofactor evidence="4">
        <name>Mg(2+)</name>
        <dbReference type="ChEBI" id="CHEBI:18420"/>
    </cofactor>
</comment>
<dbReference type="InterPro" id="IPR001783">
    <property type="entry name" value="Lumazine-bd"/>
</dbReference>
<evidence type="ECO:0000259" key="21">
    <source>
        <dbReference type="PROSITE" id="PS51177"/>
    </source>
</evidence>
<dbReference type="Gene3D" id="2.40.30.20">
    <property type="match status" value="2"/>
</dbReference>
<evidence type="ECO:0000256" key="17">
    <source>
        <dbReference type="ARBA" id="ARBA00023239"/>
    </source>
</evidence>
<feature type="domain" description="Lumazine-binding" evidence="21">
    <location>
        <begin position="99"/>
        <end position="198"/>
    </location>
</feature>
<gene>
    <name evidence="22" type="primary">ribB</name>
    <name evidence="22" type="ORF">H9871_13025</name>
</gene>
<dbReference type="GO" id="GO:0008686">
    <property type="term" value="F:3,4-dihydroxy-2-butanone-4-phosphate synthase activity"/>
    <property type="evidence" value="ECO:0007669"/>
    <property type="project" value="UniProtKB-EC"/>
</dbReference>
<comment type="cofactor">
    <cofactor evidence="3">
        <name>Mn(2+)</name>
        <dbReference type="ChEBI" id="CHEBI:29035"/>
    </cofactor>
</comment>
<evidence type="ECO:0000256" key="4">
    <source>
        <dbReference type="ARBA" id="ARBA00001946"/>
    </source>
</evidence>
<evidence type="ECO:0000256" key="20">
    <source>
        <dbReference type="SAM" id="MobiDB-lite"/>
    </source>
</evidence>
<dbReference type="InterPro" id="IPR032677">
    <property type="entry name" value="GTP_cyclohydro_II"/>
</dbReference>
<evidence type="ECO:0000256" key="11">
    <source>
        <dbReference type="ARBA" id="ARBA00022619"/>
    </source>
</evidence>
<reference evidence="22" key="2">
    <citation type="submission" date="2021-04" db="EMBL/GenBank/DDBJ databases">
        <authorList>
            <person name="Gilroy R."/>
        </authorList>
    </citation>
    <scope>NUCLEOTIDE SEQUENCE</scope>
    <source>
        <strain evidence="22">ChiHejej3B27-3195</strain>
    </source>
</reference>
<feature type="region of interest" description="Disordered" evidence="20">
    <location>
        <begin position="1"/>
        <end position="20"/>
    </location>
</feature>
<dbReference type="SUPFAM" id="SSF63380">
    <property type="entry name" value="Riboflavin synthase domain-like"/>
    <property type="match status" value="2"/>
</dbReference>
<dbReference type="AlphaFoldDB" id="A0A9D1UVE5"/>
<dbReference type="InterPro" id="IPR036144">
    <property type="entry name" value="RibA-like_sf"/>
</dbReference>
<feature type="compositionally biased region" description="Low complexity" evidence="20">
    <location>
        <begin position="450"/>
        <end position="480"/>
    </location>
</feature>
<keyword evidence="11" id="KW-0686">Riboflavin biosynthesis</keyword>
<evidence type="ECO:0000256" key="9">
    <source>
        <dbReference type="ARBA" id="ARBA00005520"/>
    </source>
</evidence>
<evidence type="ECO:0000256" key="3">
    <source>
        <dbReference type="ARBA" id="ARBA00001936"/>
    </source>
</evidence>
<dbReference type="InterPro" id="IPR017945">
    <property type="entry name" value="DHBP_synth_RibB-like_a/b_dom"/>
</dbReference>
<dbReference type="PANTHER" id="PTHR21327:SF18">
    <property type="entry name" value="3,4-DIHYDROXY-2-BUTANONE 4-PHOSPHATE SYNTHASE"/>
    <property type="match status" value="1"/>
</dbReference>
<feature type="region of interest" description="Disordered" evidence="20">
    <location>
        <begin position="440"/>
        <end position="487"/>
    </location>
</feature>
<evidence type="ECO:0000256" key="5">
    <source>
        <dbReference type="ARBA" id="ARBA00002284"/>
    </source>
</evidence>
<dbReference type="NCBIfam" id="TIGR00187">
    <property type="entry name" value="ribE"/>
    <property type="match status" value="1"/>
</dbReference>
<dbReference type="GO" id="GO:0004746">
    <property type="term" value="F:riboflavin synthase activity"/>
    <property type="evidence" value="ECO:0007669"/>
    <property type="project" value="UniProtKB-UniRule"/>
</dbReference>
<dbReference type="InterPro" id="IPR017938">
    <property type="entry name" value="Riboflavin_synthase-like_b-brl"/>
</dbReference>
<dbReference type="InterPro" id="IPR023366">
    <property type="entry name" value="ATP_synth_asu-like_sf"/>
</dbReference>
<dbReference type="Gene3D" id="3.90.870.10">
    <property type="entry name" value="DHBP synthase"/>
    <property type="match status" value="1"/>
</dbReference>
<evidence type="ECO:0000256" key="18">
    <source>
        <dbReference type="NCBIfam" id="TIGR00187"/>
    </source>
</evidence>
<feature type="non-terminal residue" evidence="22">
    <location>
        <position position="593"/>
    </location>
</feature>
<evidence type="ECO:0000256" key="14">
    <source>
        <dbReference type="ARBA" id="ARBA00022737"/>
    </source>
</evidence>
<feature type="repeat" description="Lumazine-binding" evidence="19">
    <location>
        <begin position="1"/>
        <end position="98"/>
    </location>
</feature>
<dbReference type="EMBL" id="DXGD01000487">
    <property type="protein sequence ID" value="HIX01052.1"/>
    <property type="molecule type" value="Genomic_DNA"/>
</dbReference>
<comment type="function">
    <text evidence="5">Catalyzes the conversion of D-ribulose 5-phosphate to formate and 3,4-dihydroxy-2-butanone 4-phosphate.</text>
</comment>
<evidence type="ECO:0000256" key="16">
    <source>
        <dbReference type="ARBA" id="ARBA00023211"/>
    </source>
</evidence>
<feature type="repeat" description="Lumazine-binding" evidence="19">
    <location>
        <begin position="99"/>
        <end position="198"/>
    </location>
</feature>
<dbReference type="Pfam" id="PF00926">
    <property type="entry name" value="DHBP_synthase"/>
    <property type="match status" value="1"/>
</dbReference>
<comment type="catalytic activity">
    <reaction evidence="2">
        <text>2 6,7-dimethyl-8-(1-D-ribityl)lumazine + H(+) = 5-amino-6-(D-ribitylamino)uracil + riboflavin</text>
        <dbReference type="Rhea" id="RHEA:20772"/>
        <dbReference type="ChEBI" id="CHEBI:15378"/>
        <dbReference type="ChEBI" id="CHEBI:15934"/>
        <dbReference type="ChEBI" id="CHEBI:57986"/>
        <dbReference type="ChEBI" id="CHEBI:58201"/>
        <dbReference type="EC" id="2.5.1.9"/>
    </reaction>
</comment>
<evidence type="ECO:0000313" key="22">
    <source>
        <dbReference type="EMBL" id="HIX01052.1"/>
    </source>
</evidence>
<dbReference type="SUPFAM" id="SSF55821">
    <property type="entry name" value="YrdC/RibB"/>
    <property type="match status" value="1"/>
</dbReference>
<dbReference type="GO" id="GO:0046872">
    <property type="term" value="F:metal ion binding"/>
    <property type="evidence" value="ECO:0007669"/>
    <property type="project" value="UniProtKB-KW"/>
</dbReference>
<reference evidence="22" key="1">
    <citation type="journal article" date="2021" name="PeerJ">
        <title>Extensive microbial diversity within the chicken gut microbiome revealed by metagenomics and culture.</title>
        <authorList>
            <person name="Gilroy R."/>
            <person name="Ravi A."/>
            <person name="Getino M."/>
            <person name="Pursley I."/>
            <person name="Horton D.L."/>
            <person name="Alikhan N.F."/>
            <person name="Baker D."/>
            <person name="Gharbi K."/>
            <person name="Hall N."/>
            <person name="Watson M."/>
            <person name="Adriaenssens E.M."/>
            <person name="Foster-Nyarko E."/>
            <person name="Jarju S."/>
            <person name="Secka A."/>
            <person name="Antonio M."/>
            <person name="Oren A."/>
            <person name="Chaudhuri R.R."/>
            <person name="La Ragione R."/>
            <person name="Hildebrand F."/>
            <person name="Pallen M.J."/>
        </authorList>
    </citation>
    <scope>NUCLEOTIDE SEQUENCE</scope>
    <source>
        <strain evidence="22">ChiHejej3B27-3195</strain>
    </source>
</reference>
<dbReference type="Proteomes" id="UP000824151">
    <property type="component" value="Unassembled WGS sequence"/>
</dbReference>
<comment type="pathway">
    <text evidence="7">Cofactor biosynthesis; riboflavin biosynthesis; riboflavin from 2-hydroxy-3-oxobutyl phosphate and 5-amino-6-(D-ribitylamino)uracil: step 2/2.</text>
</comment>
<comment type="similarity">
    <text evidence="9">In the N-terminal section; belongs to the DHBP synthase family.</text>
</comment>
<evidence type="ECO:0000313" key="23">
    <source>
        <dbReference type="Proteomes" id="UP000824151"/>
    </source>
</evidence>
<dbReference type="InterPro" id="IPR026017">
    <property type="entry name" value="Lumazine-bd_dom"/>
</dbReference>
<comment type="catalytic activity">
    <reaction evidence="1">
        <text>D-ribulose 5-phosphate = (2S)-2-hydroxy-3-oxobutyl phosphate + formate + H(+)</text>
        <dbReference type="Rhea" id="RHEA:18457"/>
        <dbReference type="ChEBI" id="CHEBI:15378"/>
        <dbReference type="ChEBI" id="CHEBI:15740"/>
        <dbReference type="ChEBI" id="CHEBI:58121"/>
        <dbReference type="ChEBI" id="CHEBI:58830"/>
        <dbReference type="EC" id="4.1.99.12"/>
    </reaction>
</comment>
<feature type="compositionally biased region" description="Polar residues" evidence="20">
    <location>
        <begin position="1"/>
        <end position="14"/>
    </location>
</feature>
<comment type="function">
    <text evidence="6">Catalyzes the dismutation of two molecules of 6,7-dimethyl-8-ribityllumazine, resulting in the formation of riboflavin and 5-amino-6-(D-ribitylamino)uracil.</text>
</comment>
<feature type="domain" description="Lumazine-binding" evidence="21">
    <location>
        <begin position="1"/>
        <end position="98"/>
    </location>
</feature>
<dbReference type="NCBIfam" id="NF006767">
    <property type="entry name" value="PRK09289.1"/>
    <property type="match status" value="1"/>
</dbReference>
<dbReference type="SUPFAM" id="SSF142695">
    <property type="entry name" value="RibA-like"/>
    <property type="match status" value="1"/>
</dbReference>
<dbReference type="PANTHER" id="PTHR21327">
    <property type="entry name" value="GTP CYCLOHYDROLASE II-RELATED"/>
    <property type="match status" value="1"/>
</dbReference>
<dbReference type="PROSITE" id="PS51177">
    <property type="entry name" value="LUMAZINE_BIND"/>
    <property type="match status" value="2"/>
</dbReference>
<dbReference type="EC" id="2.5.1.9" evidence="18"/>
<proteinExistence type="inferred from homology"/>
<comment type="caution">
    <text evidence="22">The sequence shown here is derived from an EMBL/GenBank/DDBJ whole genome shotgun (WGS) entry which is preliminary data.</text>
</comment>
<sequence length="593" mass="62124">MFTGIVTGQGTVTARTPDPDRGVEQFTFSAPQHLAGLRLGASIAVDGVCVSAVETDGEHITVELIAETLRRTTLGLRQPGDRVNLERCLPAGERLDGHVVQGHVDGTAELIDRDPADGRHRFRVPAQLAEYLAEKGSVAVDGVSLTISAVSEPQQEQAWFEVGLIPTTLTETTLGLRHLGDTVNIEVDVLAKYAHRMLQRQSVAQPRSPEAAAQKAAEAMRGLRVPASQTAFDRAVVLDPVGVAVQQLRRGKPVVVVDDADRENEGDLIFAAAHATPELMGFTIRHSSGVVCVPMSGERARYLRLPAMVDANEDPKGTAYTISCDAAPERFAGFTTGVSAADRSTTARILADPAAEPADLSRPGHMFPLVAQAGGVRERAGHTEAAVDLCRLASVPPVGVIAELAHDDGSMMRLPALRDFADQHGLALIAIDDLQAYLDQGPSAAPGHTPGDTPGHAPAHGAAPADSAAPAGAGAHTPSSREQTADDGQRALPVAGVVPGPVVRLPTDYGVFSAQVWVEEATGHEHMLIEAAAPAGDPAKGANGAGTGGPLIRIHSECVTGDVFGSRRCDCGTQLVAALEIIQRDGGRLLYLR</sequence>
<dbReference type="Pfam" id="PF00677">
    <property type="entry name" value="Lum_binding"/>
    <property type="match status" value="2"/>
</dbReference>
<organism evidence="22 23">
    <name type="scientific">Candidatus Nesterenkonia stercoripullorum</name>
    <dbReference type="NCBI Taxonomy" id="2838701"/>
    <lineage>
        <taxon>Bacteria</taxon>
        <taxon>Bacillati</taxon>
        <taxon>Actinomycetota</taxon>
        <taxon>Actinomycetes</taxon>
        <taxon>Micrococcales</taxon>
        <taxon>Micrococcaceae</taxon>
        <taxon>Nesterenkonia</taxon>
    </lineage>
</organism>
<dbReference type="Pfam" id="PF00925">
    <property type="entry name" value="GTP_cyclohydro2"/>
    <property type="match status" value="1"/>
</dbReference>
<dbReference type="FunFam" id="3.90.870.10:FF:000001">
    <property type="entry name" value="Riboflavin biosynthesis protein RibBA"/>
    <property type="match status" value="1"/>
</dbReference>
<evidence type="ECO:0000256" key="19">
    <source>
        <dbReference type="PROSITE-ProRule" id="PRU00524"/>
    </source>
</evidence>
<evidence type="ECO:0000256" key="2">
    <source>
        <dbReference type="ARBA" id="ARBA00000968"/>
    </source>
</evidence>
<dbReference type="Gene3D" id="3.40.50.10990">
    <property type="entry name" value="GTP cyclohydrolase II"/>
    <property type="match status" value="1"/>
</dbReference>
<dbReference type="NCBIfam" id="TIGR00506">
    <property type="entry name" value="ribB"/>
    <property type="match status" value="1"/>
</dbReference>
<keyword evidence="13" id="KW-0479">Metal-binding</keyword>
<evidence type="ECO:0000256" key="13">
    <source>
        <dbReference type="ARBA" id="ARBA00022723"/>
    </source>
</evidence>
<name>A0A9D1UVE5_9MICC</name>
<protein>
    <recommendedName>
        <fullName evidence="10 18">Riboflavin synthase</fullName>
        <ecNumber evidence="18">2.5.1.9</ecNumber>
    </recommendedName>
</protein>
<dbReference type="InterPro" id="IPR000422">
    <property type="entry name" value="DHBP_synthase_RibB"/>
</dbReference>
<evidence type="ECO:0000256" key="15">
    <source>
        <dbReference type="ARBA" id="ARBA00022842"/>
    </source>
</evidence>
<comment type="pathway">
    <text evidence="8">Cofactor biosynthesis; riboflavin biosynthesis; 2-hydroxy-3-oxobutyl phosphate from D-ribulose 5-phosphate: step 1/1.</text>
</comment>
<dbReference type="CDD" id="cd00402">
    <property type="entry name" value="Riboflavin_synthase_like"/>
    <property type="match status" value="1"/>
</dbReference>
<dbReference type="FunFam" id="2.40.30.20:FF:000004">
    <property type="entry name" value="Riboflavin synthase, alpha subunit"/>
    <property type="match status" value="1"/>
</dbReference>
<keyword evidence="14" id="KW-0677">Repeat</keyword>
<evidence type="ECO:0000256" key="1">
    <source>
        <dbReference type="ARBA" id="ARBA00000141"/>
    </source>
</evidence>
<evidence type="ECO:0000256" key="6">
    <source>
        <dbReference type="ARBA" id="ARBA00002803"/>
    </source>
</evidence>
<accession>A0A9D1UVE5</accession>
<evidence type="ECO:0000256" key="8">
    <source>
        <dbReference type="ARBA" id="ARBA00004904"/>
    </source>
</evidence>